<feature type="coiled-coil region" evidence="1">
    <location>
        <begin position="187"/>
        <end position="214"/>
    </location>
</feature>
<keyword evidence="4" id="KW-0732">Signal</keyword>
<keyword evidence="3" id="KW-1133">Transmembrane helix</keyword>
<keyword evidence="3" id="KW-0812">Transmembrane</keyword>
<dbReference type="PROSITE" id="PS51257">
    <property type="entry name" value="PROKAR_LIPOPROTEIN"/>
    <property type="match status" value="1"/>
</dbReference>
<protein>
    <submittedName>
        <fullName evidence="6">DUF4349 domain-containing protein</fullName>
    </submittedName>
</protein>
<evidence type="ECO:0000256" key="2">
    <source>
        <dbReference type="SAM" id="MobiDB-lite"/>
    </source>
</evidence>
<dbReference type="OrthoDB" id="5381491at2"/>
<name>A0A4U1MF25_9BACL</name>
<dbReference type="AlphaFoldDB" id="A0A4U1MF25"/>
<gene>
    <name evidence="6" type="ORF">FBF83_15425</name>
</gene>
<feature type="signal peptide" evidence="4">
    <location>
        <begin position="1"/>
        <end position="21"/>
    </location>
</feature>
<dbReference type="InterPro" id="IPR025645">
    <property type="entry name" value="DUF4349"/>
</dbReference>
<keyword evidence="3" id="KW-0472">Membrane</keyword>
<accession>A0A4U1MF25</accession>
<dbReference type="RefSeq" id="WP_136948041.1">
    <property type="nucleotide sequence ID" value="NZ_SWFM01000004.1"/>
</dbReference>
<evidence type="ECO:0000256" key="4">
    <source>
        <dbReference type="SAM" id="SignalP"/>
    </source>
</evidence>
<dbReference type="Proteomes" id="UP000310541">
    <property type="component" value="Unassembled WGS sequence"/>
</dbReference>
<dbReference type="Pfam" id="PF14257">
    <property type="entry name" value="DUF4349"/>
    <property type="match status" value="1"/>
</dbReference>
<proteinExistence type="predicted"/>
<organism evidence="6 7">
    <name type="scientific">Guptibacillus hwajinpoensis</name>
    <dbReference type="NCBI Taxonomy" id="208199"/>
    <lineage>
        <taxon>Bacteria</taxon>
        <taxon>Bacillati</taxon>
        <taxon>Bacillota</taxon>
        <taxon>Bacilli</taxon>
        <taxon>Bacillales</taxon>
        <taxon>Guptibacillaceae</taxon>
        <taxon>Guptibacillus</taxon>
    </lineage>
</organism>
<evidence type="ECO:0000259" key="5">
    <source>
        <dbReference type="Pfam" id="PF14257"/>
    </source>
</evidence>
<dbReference type="Gene3D" id="3.40.50.300">
    <property type="entry name" value="P-loop containing nucleotide triphosphate hydrolases"/>
    <property type="match status" value="1"/>
</dbReference>
<evidence type="ECO:0000313" key="7">
    <source>
        <dbReference type="Proteomes" id="UP000310541"/>
    </source>
</evidence>
<keyword evidence="1" id="KW-0175">Coiled coil</keyword>
<evidence type="ECO:0000313" key="6">
    <source>
        <dbReference type="EMBL" id="TKD69377.1"/>
    </source>
</evidence>
<feature type="region of interest" description="Disordered" evidence="2">
    <location>
        <begin position="24"/>
        <end position="61"/>
    </location>
</feature>
<dbReference type="EMBL" id="SWFM01000004">
    <property type="protein sequence ID" value="TKD69377.1"/>
    <property type="molecule type" value="Genomic_DNA"/>
</dbReference>
<feature type="transmembrane region" description="Helical" evidence="3">
    <location>
        <begin position="264"/>
        <end position="286"/>
    </location>
</feature>
<feature type="compositionally biased region" description="Polar residues" evidence="2">
    <location>
        <begin position="52"/>
        <end position="61"/>
    </location>
</feature>
<dbReference type="InterPro" id="IPR027417">
    <property type="entry name" value="P-loop_NTPase"/>
</dbReference>
<comment type="caution">
    <text evidence="6">The sequence shown here is derived from an EMBL/GenBank/DDBJ whole genome shotgun (WGS) entry which is preliminary data.</text>
</comment>
<evidence type="ECO:0000256" key="1">
    <source>
        <dbReference type="SAM" id="Coils"/>
    </source>
</evidence>
<evidence type="ECO:0000256" key="3">
    <source>
        <dbReference type="SAM" id="Phobius"/>
    </source>
</evidence>
<sequence length="299" mass="33164">MGRWILCFSIILLLLTGCSSTEEHSSESADMAGPDTDEMDNNAGKSKEAPSDGSQSQSNEVSEIMPLQAERKVIFNANLSLTVEDLPQATDKLNQLTTSYKGYVVEESTYTEGESVFGSMTVRIPQGEFYSFLDKAEAIGKGVPQKSITGSDVTEQYIDLNSRLKAKEAVMKRLEGFLEEATKTEDLLSISNDLSRVQEEIEQLKGQINYLDNQSEFSTVTLSLEQQKITVPTFAENEFSTLAEAKKLFMTTANGLLSFGSKTIVFLIGLSPILLPLMAIGIYFFIRYRKKTKKADQTF</sequence>
<feature type="chain" id="PRO_5021012807" evidence="4">
    <location>
        <begin position="22"/>
        <end position="299"/>
    </location>
</feature>
<feature type="domain" description="DUF4349" evidence="5">
    <location>
        <begin position="71"/>
        <end position="282"/>
    </location>
</feature>
<reference evidence="6 7" key="1">
    <citation type="submission" date="2019-04" db="EMBL/GenBank/DDBJ databases">
        <title>Genome sequence of Bacillus hwajinpoensis strain Y2.</title>
        <authorList>
            <person name="Fair J.L."/>
            <person name="Maclea K.S."/>
        </authorList>
    </citation>
    <scope>NUCLEOTIDE SEQUENCE [LARGE SCALE GENOMIC DNA]</scope>
    <source>
        <strain evidence="6 7">Y2</strain>
    </source>
</reference>